<name>A0ABU4GLU3_9CLOT</name>
<dbReference type="EMBL" id="JAWONS010000107">
    <property type="protein sequence ID" value="MDW2797202.1"/>
    <property type="molecule type" value="Genomic_DNA"/>
</dbReference>
<sequence>MSNIKSNKYIQSKRRRRRLKYRLGLGFQQLKHPYNMVPIFLIILMSIKIYGLLLFLAKGLPTLFQPNFQQIMHVSLILTSISLLLGFLYYIGYKAARKDEASLIVSFSAGALISGGYPILISRKKGKGNIIIREFSTDISMKTFIETKESIADQMSEHLVAPEIEYGSKKNSIRLYTAPKRIQTKRGALYEEV</sequence>
<organism evidence="2 3">
    <name type="scientific">Clostridium boliviensis</name>
    <dbReference type="NCBI Taxonomy" id="318465"/>
    <lineage>
        <taxon>Bacteria</taxon>
        <taxon>Bacillati</taxon>
        <taxon>Bacillota</taxon>
        <taxon>Clostridia</taxon>
        <taxon>Eubacteriales</taxon>
        <taxon>Clostridiaceae</taxon>
        <taxon>Clostridium</taxon>
    </lineage>
</organism>
<protein>
    <submittedName>
        <fullName evidence="2">Uncharacterized protein</fullName>
    </submittedName>
</protein>
<feature type="transmembrane region" description="Helical" evidence="1">
    <location>
        <begin position="71"/>
        <end position="91"/>
    </location>
</feature>
<dbReference type="Proteomes" id="UP001276854">
    <property type="component" value="Unassembled WGS sequence"/>
</dbReference>
<reference evidence="2 3" key="1">
    <citation type="submission" date="2023-10" db="EMBL/GenBank/DDBJ databases">
        <title>A novel Glycoside Hydrolase 43-Like Enzyme from Clostrdium boliviensis is an Endo-xylanase, and a Candidate for Xylooligosaccharides Production from Different Xylan Substrates.</title>
        <authorList>
            <person name="Alvarez M.T."/>
            <person name="Rocabado-Villegas L.R."/>
            <person name="Salas-Veizaga D.M."/>
            <person name="Linares-Pasten J.A."/>
            <person name="Gudmundsdottir E.E."/>
            <person name="Hreggvidsson G.O."/>
            <person name="Adlercreutz P."/>
            <person name="Nordberg Karlsson E."/>
        </authorList>
    </citation>
    <scope>NUCLEOTIDE SEQUENCE [LARGE SCALE GENOMIC DNA]</scope>
    <source>
        <strain evidence="2 3">E-1</strain>
    </source>
</reference>
<keyword evidence="1" id="KW-0472">Membrane</keyword>
<comment type="caution">
    <text evidence="2">The sequence shown here is derived from an EMBL/GenBank/DDBJ whole genome shotgun (WGS) entry which is preliminary data.</text>
</comment>
<evidence type="ECO:0000313" key="2">
    <source>
        <dbReference type="EMBL" id="MDW2797202.1"/>
    </source>
</evidence>
<feature type="transmembrane region" description="Helical" evidence="1">
    <location>
        <begin position="39"/>
        <end position="59"/>
    </location>
</feature>
<feature type="transmembrane region" description="Helical" evidence="1">
    <location>
        <begin position="103"/>
        <end position="121"/>
    </location>
</feature>
<evidence type="ECO:0000256" key="1">
    <source>
        <dbReference type="SAM" id="Phobius"/>
    </source>
</evidence>
<proteinExistence type="predicted"/>
<evidence type="ECO:0000313" key="3">
    <source>
        <dbReference type="Proteomes" id="UP001276854"/>
    </source>
</evidence>
<keyword evidence="1" id="KW-0812">Transmembrane</keyword>
<keyword evidence="1" id="KW-1133">Transmembrane helix</keyword>
<accession>A0ABU4GLU3</accession>
<keyword evidence="3" id="KW-1185">Reference proteome</keyword>
<gene>
    <name evidence="2" type="ORF">RZO55_06385</name>
</gene>
<dbReference type="RefSeq" id="WP_318063460.1">
    <property type="nucleotide sequence ID" value="NZ_JAWONS010000107.1"/>
</dbReference>